<dbReference type="Pfam" id="PF02518">
    <property type="entry name" value="HATPase_c"/>
    <property type="match status" value="1"/>
</dbReference>
<dbReference type="SUPFAM" id="SSF55874">
    <property type="entry name" value="ATPase domain of HSP90 chaperone/DNA topoisomerase II/histidine kinase"/>
    <property type="match status" value="1"/>
</dbReference>
<evidence type="ECO:0000313" key="14">
    <source>
        <dbReference type="EMBL" id="MBL7626793.1"/>
    </source>
</evidence>
<evidence type="ECO:0000256" key="8">
    <source>
        <dbReference type="ARBA" id="ARBA00023012"/>
    </source>
</evidence>
<dbReference type="EMBL" id="JAEACQ010000148">
    <property type="protein sequence ID" value="MBL7626793.1"/>
    <property type="molecule type" value="Genomic_DNA"/>
</dbReference>
<feature type="transmembrane region" description="Helical" evidence="10">
    <location>
        <begin position="137"/>
        <end position="156"/>
    </location>
</feature>
<evidence type="ECO:0000256" key="6">
    <source>
        <dbReference type="ARBA" id="ARBA00022777"/>
    </source>
</evidence>
<reference evidence="14" key="1">
    <citation type="submission" date="2020-12" db="EMBL/GenBank/DDBJ databases">
        <title>Genomic characterization of non-nitrogen-fixing Frankia strains.</title>
        <authorList>
            <person name="Carlos-Shanley C."/>
            <person name="Guerra T."/>
            <person name="Hahn D."/>
        </authorList>
    </citation>
    <scope>NUCLEOTIDE SEQUENCE</scope>
    <source>
        <strain evidence="14">CN6</strain>
    </source>
</reference>
<evidence type="ECO:0000259" key="12">
    <source>
        <dbReference type="Pfam" id="PF07730"/>
    </source>
</evidence>
<feature type="transmembrane region" description="Helical" evidence="10">
    <location>
        <begin position="45"/>
        <end position="61"/>
    </location>
</feature>
<keyword evidence="3" id="KW-0597">Phosphoprotein</keyword>
<dbReference type="InterPro" id="IPR003594">
    <property type="entry name" value="HATPase_dom"/>
</dbReference>
<evidence type="ECO:0000256" key="9">
    <source>
        <dbReference type="SAM" id="MobiDB-lite"/>
    </source>
</evidence>
<evidence type="ECO:0000313" key="15">
    <source>
        <dbReference type="Proteomes" id="UP000604475"/>
    </source>
</evidence>
<keyword evidence="10" id="KW-0812">Transmembrane</keyword>
<evidence type="ECO:0000256" key="3">
    <source>
        <dbReference type="ARBA" id="ARBA00022553"/>
    </source>
</evidence>
<keyword evidence="4" id="KW-0808">Transferase</keyword>
<dbReference type="EC" id="2.7.13.3" evidence="2"/>
<evidence type="ECO:0000259" key="13">
    <source>
        <dbReference type="Pfam" id="PF23539"/>
    </source>
</evidence>
<dbReference type="GO" id="GO:0016020">
    <property type="term" value="C:membrane"/>
    <property type="evidence" value="ECO:0007669"/>
    <property type="project" value="InterPro"/>
</dbReference>
<evidence type="ECO:0000256" key="7">
    <source>
        <dbReference type="ARBA" id="ARBA00022840"/>
    </source>
</evidence>
<keyword evidence="10" id="KW-0472">Membrane</keyword>
<keyword evidence="8" id="KW-0902">Two-component regulatory system</keyword>
<keyword evidence="6 14" id="KW-0418">Kinase</keyword>
<evidence type="ECO:0000256" key="10">
    <source>
        <dbReference type="SAM" id="Phobius"/>
    </source>
</evidence>
<evidence type="ECO:0000256" key="4">
    <source>
        <dbReference type="ARBA" id="ARBA00022679"/>
    </source>
</evidence>
<accession>A0A937R6U9</accession>
<evidence type="ECO:0000256" key="1">
    <source>
        <dbReference type="ARBA" id="ARBA00000085"/>
    </source>
</evidence>
<evidence type="ECO:0000256" key="5">
    <source>
        <dbReference type="ARBA" id="ARBA00022741"/>
    </source>
</evidence>
<organism evidence="14 15">
    <name type="scientific">Frankia nepalensis</name>
    <dbReference type="NCBI Taxonomy" id="1836974"/>
    <lineage>
        <taxon>Bacteria</taxon>
        <taxon>Bacillati</taxon>
        <taxon>Actinomycetota</taxon>
        <taxon>Actinomycetes</taxon>
        <taxon>Frankiales</taxon>
        <taxon>Frankiaceae</taxon>
        <taxon>Frankia</taxon>
    </lineage>
</organism>
<protein>
    <recommendedName>
        <fullName evidence="2">histidine kinase</fullName>
        <ecNumber evidence="2">2.7.13.3</ecNumber>
    </recommendedName>
</protein>
<sequence length="417" mass="43597">MEAGYSGDEPGSRHPPARVWRDWALVGVLVPAAVLEVLLRADLPWRPVALAIGVGLVPTLLWRRTRPLLMVAIAFGTGIVASLATPGESPQPHVTVYFLLLPYALARWGEGRAVPAGLAIVAAAVVVSAFADQVPAGDVAGGFAVLVATVAVGAAFRFRARARARELEQVKLVERERLARDLHDTVAHHVSAIAIRAQAGLVTAPTRPDAAVEALRVIETEARRTLAEMRAMVRVLRQPDGADGQPARPGRGPSGEPPGRTPGPRDAASDQPPAPLPEDLAPSPGIADVERLADDDRAGPPVEVRVAGELGRVAPPVAAAIYRLAQESVTNARRHARGATRIEVDVTADETAVRLRVRDDGHAGAAQPAPAGGYGLLGMRERAHLLGGTFEAGPVQDSGRGWAVTAVLPRTGPGAPA</sequence>
<feature type="transmembrane region" description="Helical" evidence="10">
    <location>
        <begin position="113"/>
        <end position="131"/>
    </location>
</feature>
<comment type="caution">
    <text evidence="14">The sequence shown here is derived from an EMBL/GenBank/DDBJ whole genome shotgun (WGS) entry which is preliminary data.</text>
</comment>
<dbReference type="CDD" id="cd16917">
    <property type="entry name" value="HATPase_UhpB-NarQ-NarX-like"/>
    <property type="match status" value="1"/>
</dbReference>
<feature type="domain" description="Signal transduction histidine kinase subgroup 3 dimerisation and phosphoacceptor" evidence="12">
    <location>
        <begin position="174"/>
        <end position="239"/>
    </location>
</feature>
<feature type="region of interest" description="Disordered" evidence="9">
    <location>
        <begin position="237"/>
        <end position="284"/>
    </location>
</feature>
<dbReference type="AlphaFoldDB" id="A0A937R6U9"/>
<dbReference type="Proteomes" id="UP000604475">
    <property type="component" value="Unassembled WGS sequence"/>
</dbReference>
<dbReference type="Pfam" id="PF23539">
    <property type="entry name" value="DUF7134"/>
    <property type="match status" value="1"/>
</dbReference>
<keyword evidence="15" id="KW-1185">Reference proteome</keyword>
<dbReference type="InterPro" id="IPR050482">
    <property type="entry name" value="Sensor_HK_TwoCompSys"/>
</dbReference>
<evidence type="ECO:0000259" key="11">
    <source>
        <dbReference type="Pfam" id="PF02518"/>
    </source>
</evidence>
<gene>
    <name evidence="14" type="ORF">I7412_06335</name>
</gene>
<name>A0A937R6U9_9ACTN</name>
<comment type="catalytic activity">
    <reaction evidence="1">
        <text>ATP + protein L-histidine = ADP + protein N-phospho-L-histidine.</text>
        <dbReference type="EC" id="2.7.13.3"/>
    </reaction>
</comment>
<feature type="domain" description="DUF7134" evidence="13">
    <location>
        <begin position="18"/>
        <end position="165"/>
    </location>
</feature>
<dbReference type="Pfam" id="PF07730">
    <property type="entry name" value="HisKA_3"/>
    <property type="match status" value="1"/>
</dbReference>
<dbReference type="InterPro" id="IPR055558">
    <property type="entry name" value="DUF7134"/>
</dbReference>
<dbReference type="InterPro" id="IPR036890">
    <property type="entry name" value="HATPase_C_sf"/>
</dbReference>
<feature type="transmembrane region" description="Helical" evidence="10">
    <location>
        <begin position="68"/>
        <end position="84"/>
    </location>
</feature>
<dbReference type="InterPro" id="IPR011712">
    <property type="entry name" value="Sig_transdc_His_kin_sub3_dim/P"/>
</dbReference>
<dbReference type="PANTHER" id="PTHR24421:SF10">
    <property type="entry name" value="NITRATE_NITRITE SENSOR PROTEIN NARQ"/>
    <property type="match status" value="1"/>
</dbReference>
<dbReference type="PANTHER" id="PTHR24421">
    <property type="entry name" value="NITRATE/NITRITE SENSOR PROTEIN NARX-RELATED"/>
    <property type="match status" value="1"/>
</dbReference>
<dbReference type="Gene3D" id="3.30.565.10">
    <property type="entry name" value="Histidine kinase-like ATPase, C-terminal domain"/>
    <property type="match status" value="1"/>
</dbReference>
<dbReference type="GO" id="GO:0046983">
    <property type="term" value="F:protein dimerization activity"/>
    <property type="evidence" value="ECO:0007669"/>
    <property type="project" value="InterPro"/>
</dbReference>
<dbReference type="Gene3D" id="1.20.5.1930">
    <property type="match status" value="1"/>
</dbReference>
<dbReference type="RefSeq" id="WP_203031685.1">
    <property type="nucleotide sequence ID" value="NZ_JAEACQ010000148.1"/>
</dbReference>
<keyword evidence="10" id="KW-1133">Transmembrane helix</keyword>
<evidence type="ECO:0000256" key="2">
    <source>
        <dbReference type="ARBA" id="ARBA00012438"/>
    </source>
</evidence>
<keyword evidence="5" id="KW-0547">Nucleotide-binding</keyword>
<proteinExistence type="predicted"/>
<dbReference type="GO" id="GO:0000155">
    <property type="term" value="F:phosphorelay sensor kinase activity"/>
    <property type="evidence" value="ECO:0007669"/>
    <property type="project" value="InterPro"/>
</dbReference>
<keyword evidence="7" id="KW-0067">ATP-binding</keyword>
<feature type="domain" description="Histidine kinase/HSP90-like ATPase" evidence="11">
    <location>
        <begin position="320"/>
        <end position="410"/>
    </location>
</feature>
<dbReference type="GO" id="GO:0005524">
    <property type="term" value="F:ATP binding"/>
    <property type="evidence" value="ECO:0007669"/>
    <property type="project" value="UniProtKB-KW"/>
</dbReference>